<dbReference type="EMBL" id="DACTCB010000003">
    <property type="protein sequence ID" value="HAT4307268.1"/>
    <property type="molecule type" value="Genomic_DNA"/>
</dbReference>
<protein>
    <submittedName>
        <fullName evidence="1">Uncharacterized protein</fullName>
    </submittedName>
</protein>
<dbReference type="Proteomes" id="UP000859547">
    <property type="component" value="Unassembled WGS sequence"/>
</dbReference>
<evidence type="ECO:0000313" key="1">
    <source>
        <dbReference type="EMBL" id="HAT4307268.1"/>
    </source>
</evidence>
<name>A0A8H9QYL6_CLOPF</name>
<comment type="caution">
    <text evidence="1">The sequence shown here is derived from an EMBL/GenBank/DDBJ whole genome shotgun (WGS) entry which is preliminary data.</text>
</comment>
<reference evidence="1" key="1">
    <citation type="journal article" date="2018" name="Genome Biol.">
        <title>SKESA: strategic k-mer extension for scrupulous assemblies.</title>
        <authorList>
            <person name="Souvorov A."/>
            <person name="Agarwala R."/>
            <person name="Lipman D.J."/>
        </authorList>
    </citation>
    <scope>NUCLEOTIDE SEQUENCE</scope>
    <source>
        <strain evidence="1">C8</strain>
    </source>
</reference>
<accession>A0A8H9QYL6</accession>
<sequence length="273" mass="33623">MKENKMFRMIFVIENVEELKKENQKNKDNNNEGEGDLLPSERRRDYKRLKKVSDFFENFEYGFNNSNNIFFKESLKAKKNDKGKFEFSIESAIFYICICENLKTKFFKKFLKQEYSTEVEYKEWKDKMFERLKNLRVLYEENNPRFKWKEFQLKVESIIFEFDLINRRYMSVENQLFDVLVKFLAFSEEDRNEIYYDCMRPRIEYINNSINKKIKSLKKYKNSKEKDKKYYEKKDKFEMFELRLNDYLGKYDCKHQLSLNDSIVNMLKEITGK</sequence>
<dbReference type="AlphaFoldDB" id="A0A8H9QYL6"/>
<gene>
    <name evidence="1" type="ORF">I9080_001036</name>
</gene>
<organism evidence="1">
    <name type="scientific">Clostridium perfringens</name>
    <dbReference type="NCBI Taxonomy" id="1502"/>
    <lineage>
        <taxon>Bacteria</taxon>
        <taxon>Bacillati</taxon>
        <taxon>Bacillota</taxon>
        <taxon>Clostridia</taxon>
        <taxon>Eubacteriales</taxon>
        <taxon>Clostridiaceae</taxon>
        <taxon>Clostridium</taxon>
    </lineage>
</organism>
<proteinExistence type="predicted"/>
<reference evidence="1" key="2">
    <citation type="submission" date="2020-07" db="EMBL/GenBank/DDBJ databases">
        <authorList>
            <consortium name="NCBI Pathogen Detection Project"/>
        </authorList>
    </citation>
    <scope>NUCLEOTIDE SEQUENCE</scope>
    <source>
        <strain evidence="1">C8</strain>
    </source>
</reference>